<keyword evidence="4 6" id="KW-1133">Transmembrane helix</keyword>
<name>A0ABD0LF19_9CAEN</name>
<dbReference type="PANTHER" id="PTHR13628:SF1">
    <property type="entry name" value="TRANSMEMBRANE PROTEIN 267"/>
    <property type="match status" value="1"/>
</dbReference>
<dbReference type="PANTHER" id="PTHR13628">
    <property type="entry name" value="TRANSMEMBRANE PROTEIN 267"/>
    <property type="match status" value="1"/>
</dbReference>
<evidence type="ECO:0000256" key="1">
    <source>
        <dbReference type="ARBA" id="ARBA00004141"/>
    </source>
</evidence>
<evidence type="ECO:0000313" key="8">
    <source>
        <dbReference type="Proteomes" id="UP001519460"/>
    </source>
</evidence>
<evidence type="ECO:0000256" key="2">
    <source>
        <dbReference type="ARBA" id="ARBA00013977"/>
    </source>
</evidence>
<dbReference type="EMBL" id="JACVVK020000055">
    <property type="protein sequence ID" value="KAK7497776.1"/>
    <property type="molecule type" value="Genomic_DNA"/>
</dbReference>
<keyword evidence="8" id="KW-1185">Reference proteome</keyword>
<comment type="caution">
    <text evidence="7">The sequence shown here is derived from an EMBL/GenBank/DDBJ whole genome shotgun (WGS) entry which is preliminary data.</text>
</comment>
<feature type="transmembrane region" description="Helical" evidence="6">
    <location>
        <begin position="121"/>
        <end position="139"/>
    </location>
</feature>
<reference evidence="7 8" key="1">
    <citation type="journal article" date="2023" name="Sci. Data">
        <title>Genome assembly of the Korean intertidal mud-creeper Batillaria attramentaria.</title>
        <authorList>
            <person name="Patra A.K."/>
            <person name="Ho P.T."/>
            <person name="Jun S."/>
            <person name="Lee S.J."/>
            <person name="Kim Y."/>
            <person name="Won Y.J."/>
        </authorList>
    </citation>
    <scope>NUCLEOTIDE SEQUENCE [LARGE SCALE GENOMIC DNA]</scope>
    <source>
        <strain evidence="7">Wonlab-2016</strain>
    </source>
</reference>
<comment type="subcellular location">
    <subcellularLocation>
        <location evidence="1">Membrane</location>
        <topology evidence="1">Multi-pass membrane protein</topology>
    </subcellularLocation>
</comment>
<accession>A0ABD0LF19</accession>
<dbReference type="GO" id="GO:0016020">
    <property type="term" value="C:membrane"/>
    <property type="evidence" value="ECO:0007669"/>
    <property type="project" value="UniProtKB-SubCell"/>
</dbReference>
<proteinExistence type="predicted"/>
<keyword evidence="3 6" id="KW-0812">Transmembrane</keyword>
<keyword evidence="5 6" id="KW-0472">Membrane</keyword>
<feature type="transmembrane region" description="Helical" evidence="6">
    <location>
        <begin position="12"/>
        <end position="33"/>
    </location>
</feature>
<evidence type="ECO:0000256" key="5">
    <source>
        <dbReference type="ARBA" id="ARBA00023136"/>
    </source>
</evidence>
<evidence type="ECO:0000256" key="3">
    <source>
        <dbReference type="ARBA" id="ARBA00022692"/>
    </source>
</evidence>
<dbReference type="Proteomes" id="UP001519460">
    <property type="component" value="Unassembled WGS sequence"/>
</dbReference>
<evidence type="ECO:0000256" key="6">
    <source>
        <dbReference type="SAM" id="Phobius"/>
    </source>
</evidence>
<feature type="transmembrane region" description="Helical" evidence="6">
    <location>
        <begin position="178"/>
        <end position="197"/>
    </location>
</feature>
<evidence type="ECO:0000256" key="4">
    <source>
        <dbReference type="ARBA" id="ARBA00022989"/>
    </source>
</evidence>
<evidence type="ECO:0000313" key="7">
    <source>
        <dbReference type="EMBL" id="KAK7497776.1"/>
    </source>
</evidence>
<sequence>MFPISQTPTMDLTRVFCNQVLLFSLLLAATSLIGDKLATRLSQADLLWRALQDSITHGVVGMLSWAVVETPGLEACKWMSCVVCGILASAIDVDHFLAAKSLQLQDAVNLKHRPPFHSTSLVLMLTSTLWCVSSLLPTLPLKKPALLLLTAWLSHHLRDANRRGLWFPPIGSSPPLPSVVYIGSTVLLAVCVHYLYVHCLVVRTPTAVEVISVTNILTQ</sequence>
<dbReference type="AlphaFoldDB" id="A0ABD0LF19"/>
<gene>
    <name evidence="7" type="ORF">BaRGS_00010910</name>
</gene>
<protein>
    <recommendedName>
        <fullName evidence="2">Transmembrane protein 267</fullName>
    </recommendedName>
</protein>
<dbReference type="InterPro" id="IPR026572">
    <property type="entry name" value="TMEM267"/>
</dbReference>
<organism evidence="7 8">
    <name type="scientific">Batillaria attramentaria</name>
    <dbReference type="NCBI Taxonomy" id="370345"/>
    <lineage>
        <taxon>Eukaryota</taxon>
        <taxon>Metazoa</taxon>
        <taxon>Spiralia</taxon>
        <taxon>Lophotrochozoa</taxon>
        <taxon>Mollusca</taxon>
        <taxon>Gastropoda</taxon>
        <taxon>Caenogastropoda</taxon>
        <taxon>Sorbeoconcha</taxon>
        <taxon>Cerithioidea</taxon>
        <taxon>Batillariidae</taxon>
        <taxon>Batillaria</taxon>
    </lineage>
</organism>